<feature type="region of interest" description="Disordered" evidence="1">
    <location>
        <begin position="69"/>
        <end position="249"/>
    </location>
</feature>
<proteinExistence type="predicted"/>
<evidence type="ECO:0000313" key="2">
    <source>
        <dbReference type="EMBL" id="TFL04717.1"/>
    </source>
</evidence>
<dbReference type="OrthoDB" id="2590620at2759"/>
<organism evidence="2 3">
    <name type="scientific">Pterulicium gracile</name>
    <dbReference type="NCBI Taxonomy" id="1884261"/>
    <lineage>
        <taxon>Eukaryota</taxon>
        <taxon>Fungi</taxon>
        <taxon>Dikarya</taxon>
        <taxon>Basidiomycota</taxon>
        <taxon>Agaricomycotina</taxon>
        <taxon>Agaricomycetes</taxon>
        <taxon>Agaricomycetidae</taxon>
        <taxon>Agaricales</taxon>
        <taxon>Pleurotineae</taxon>
        <taxon>Pterulaceae</taxon>
        <taxon>Pterulicium</taxon>
    </lineage>
</organism>
<dbReference type="EMBL" id="ML178818">
    <property type="protein sequence ID" value="TFL04717.1"/>
    <property type="molecule type" value="Genomic_DNA"/>
</dbReference>
<protein>
    <submittedName>
        <fullName evidence="2">Uncharacterized protein</fullName>
    </submittedName>
</protein>
<feature type="compositionally biased region" description="Low complexity" evidence="1">
    <location>
        <begin position="203"/>
        <end position="214"/>
    </location>
</feature>
<gene>
    <name evidence="2" type="ORF">BDV98DRAFT_602141</name>
</gene>
<dbReference type="AlphaFoldDB" id="A0A5C3QTG0"/>
<evidence type="ECO:0000256" key="1">
    <source>
        <dbReference type="SAM" id="MobiDB-lite"/>
    </source>
</evidence>
<name>A0A5C3QTG0_9AGAR</name>
<sequence>MVVSRLDVYIRKRILPVHILQTLSKPPRTPLRINMPLFGSSHKHSNDVHPAGTTGMNQPLGRHDAVPGTHGTNHGIGSGPMGSDPNYMGADHGRVGHGGTHGHHGGPPIADPSMTRSTGTHASDAYPSTAAAGGIYPADVGRGMPMRHDPAGIPPTGNVTHGAHGPNSGGSGSSTSGKMQHAIGSMIGSQSLKQKGAMKEQEAQALKAQSQELQAAEELEREAAMRRERAVAHGAHPDNRHVGGVNRQL</sequence>
<evidence type="ECO:0000313" key="3">
    <source>
        <dbReference type="Proteomes" id="UP000305067"/>
    </source>
</evidence>
<feature type="compositionally biased region" description="Basic and acidic residues" evidence="1">
    <location>
        <begin position="221"/>
        <end position="241"/>
    </location>
</feature>
<keyword evidence="3" id="KW-1185">Reference proteome</keyword>
<reference evidence="2 3" key="1">
    <citation type="journal article" date="2019" name="Nat. Ecol. Evol.">
        <title>Megaphylogeny resolves global patterns of mushroom evolution.</title>
        <authorList>
            <person name="Varga T."/>
            <person name="Krizsan K."/>
            <person name="Foldi C."/>
            <person name="Dima B."/>
            <person name="Sanchez-Garcia M."/>
            <person name="Sanchez-Ramirez S."/>
            <person name="Szollosi G.J."/>
            <person name="Szarkandi J.G."/>
            <person name="Papp V."/>
            <person name="Albert L."/>
            <person name="Andreopoulos W."/>
            <person name="Angelini C."/>
            <person name="Antonin V."/>
            <person name="Barry K.W."/>
            <person name="Bougher N.L."/>
            <person name="Buchanan P."/>
            <person name="Buyck B."/>
            <person name="Bense V."/>
            <person name="Catcheside P."/>
            <person name="Chovatia M."/>
            <person name="Cooper J."/>
            <person name="Damon W."/>
            <person name="Desjardin D."/>
            <person name="Finy P."/>
            <person name="Geml J."/>
            <person name="Haridas S."/>
            <person name="Hughes K."/>
            <person name="Justo A."/>
            <person name="Karasinski D."/>
            <person name="Kautmanova I."/>
            <person name="Kiss B."/>
            <person name="Kocsube S."/>
            <person name="Kotiranta H."/>
            <person name="LaButti K.M."/>
            <person name="Lechner B.E."/>
            <person name="Liimatainen K."/>
            <person name="Lipzen A."/>
            <person name="Lukacs Z."/>
            <person name="Mihaltcheva S."/>
            <person name="Morgado L.N."/>
            <person name="Niskanen T."/>
            <person name="Noordeloos M.E."/>
            <person name="Ohm R.A."/>
            <person name="Ortiz-Santana B."/>
            <person name="Ovrebo C."/>
            <person name="Racz N."/>
            <person name="Riley R."/>
            <person name="Savchenko A."/>
            <person name="Shiryaev A."/>
            <person name="Soop K."/>
            <person name="Spirin V."/>
            <person name="Szebenyi C."/>
            <person name="Tomsovsky M."/>
            <person name="Tulloss R.E."/>
            <person name="Uehling J."/>
            <person name="Grigoriev I.V."/>
            <person name="Vagvolgyi C."/>
            <person name="Papp T."/>
            <person name="Martin F.M."/>
            <person name="Miettinen O."/>
            <person name="Hibbett D.S."/>
            <person name="Nagy L.G."/>
        </authorList>
    </citation>
    <scope>NUCLEOTIDE SEQUENCE [LARGE SCALE GENOMIC DNA]</scope>
    <source>
        <strain evidence="2 3">CBS 309.79</strain>
    </source>
</reference>
<dbReference type="Proteomes" id="UP000305067">
    <property type="component" value="Unassembled WGS sequence"/>
</dbReference>
<accession>A0A5C3QTG0</accession>